<comment type="caution">
    <text evidence="2">The sequence shown here is derived from an EMBL/GenBank/DDBJ whole genome shotgun (WGS) entry which is preliminary data.</text>
</comment>
<protein>
    <submittedName>
        <fullName evidence="2">Uncharacterized protein</fullName>
    </submittedName>
</protein>
<keyword evidence="3" id="KW-1185">Reference proteome</keyword>
<feature type="chain" id="PRO_5019251951" evidence="1">
    <location>
        <begin position="24"/>
        <end position="148"/>
    </location>
</feature>
<keyword evidence="1" id="KW-0732">Signal</keyword>
<organism evidence="2 3">
    <name type="scientific">Mucilaginibacter gilvus</name>
    <dbReference type="NCBI Taxonomy" id="2305909"/>
    <lineage>
        <taxon>Bacteria</taxon>
        <taxon>Pseudomonadati</taxon>
        <taxon>Bacteroidota</taxon>
        <taxon>Sphingobacteriia</taxon>
        <taxon>Sphingobacteriales</taxon>
        <taxon>Sphingobacteriaceae</taxon>
        <taxon>Mucilaginibacter</taxon>
    </lineage>
</organism>
<dbReference type="EMBL" id="SBIW01000008">
    <property type="protein sequence ID" value="RWY49198.1"/>
    <property type="molecule type" value="Genomic_DNA"/>
</dbReference>
<evidence type="ECO:0000313" key="2">
    <source>
        <dbReference type="EMBL" id="RWY49198.1"/>
    </source>
</evidence>
<reference evidence="2 3" key="1">
    <citation type="submission" date="2019-01" db="EMBL/GenBank/DDBJ databases">
        <title>Mucilaginibacter antarcticum sp. nov., isolated from antarctic soil.</title>
        <authorList>
            <person name="Yan Y.-Q."/>
            <person name="Du Z.-J."/>
        </authorList>
    </citation>
    <scope>NUCLEOTIDE SEQUENCE [LARGE SCALE GENOMIC DNA]</scope>
    <source>
        <strain evidence="2 3">F01003</strain>
    </source>
</reference>
<dbReference type="Proteomes" id="UP000286701">
    <property type="component" value="Unassembled WGS sequence"/>
</dbReference>
<accession>A0A444MK02</accession>
<sequence>MKKHALFLLCLFTTCFCGCKYIAMDYSNSMLTVRNNSSQKITVLYSNSQPPTRRENNVEFYVSDNNYVEPDSTNTIYISGKSDAWHYYISEGKEKKLFIYVFSVDEIKQYHGPVMNELINTNKYLKVLNYTEEELTALNWQITYNNEK</sequence>
<proteinExistence type="predicted"/>
<feature type="signal peptide" evidence="1">
    <location>
        <begin position="1"/>
        <end position="23"/>
    </location>
</feature>
<dbReference type="OrthoDB" id="798213at2"/>
<evidence type="ECO:0000256" key="1">
    <source>
        <dbReference type="SAM" id="SignalP"/>
    </source>
</evidence>
<gene>
    <name evidence="2" type="ORF">EPL05_17445</name>
</gene>
<dbReference type="RefSeq" id="WP_128535270.1">
    <property type="nucleotide sequence ID" value="NZ_SBIW01000008.1"/>
</dbReference>
<dbReference type="AlphaFoldDB" id="A0A444MK02"/>
<evidence type="ECO:0000313" key="3">
    <source>
        <dbReference type="Proteomes" id="UP000286701"/>
    </source>
</evidence>
<name>A0A444MK02_9SPHI</name>